<comment type="caution">
    <text evidence="2">The sequence shown here is derived from an EMBL/GenBank/DDBJ whole genome shotgun (WGS) entry which is preliminary data.</text>
</comment>
<evidence type="ECO:0000256" key="1">
    <source>
        <dbReference type="SAM" id="Phobius"/>
    </source>
</evidence>
<name>A0A2T4YYX5_9BACL</name>
<feature type="transmembrane region" description="Helical" evidence="1">
    <location>
        <begin position="28"/>
        <end position="48"/>
    </location>
</feature>
<evidence type="ECO:0000313" key="2">
    <source>
        <dbReference type="EMBL" id="PTM52176.1"/>
    </source>
</evidence>
<evidence type="ECO:0000313" key="3">
    <source>
        <dbReference type="Proteomes" id="UP000241639"/>
    </source>
</evidence>
<protein>
    <submittedName>
        <fullName evidence="2">Uncharacterized protein</fullName>
    </submittedName>
</protein>
<dbReference type="Proteomes" id="UP000241639">
    <property type="component" value="Unassembled WGS sequence"/>
</dbReference>
<keyword evidence="1" id="KW-0812">Transmembrane</keyword>
<dbReference type="EMBL" id="PZZP01000006">
    <property type="protein sequence ID" value="PTM52176.1"/>
    <property type="molecule type" value="Genomic_DNA"/>
</dbReference>
<gene>
    <name evidence="2" type="ORF">C8J48_3723</name>
</gene>
<dbReference type="AlphaFoldDB" id="A0A2T4YYX5"/>
<reference evidence="2 3" key="1">
    <citation type="submission" date="2018-04" db="EMBL/GenBank/DDBJ databases">
        <title>Genomic Encyclopedia of Archaeal and Bacterial Type Strains, Phase II (KMG-II): from individual species to whole genera.</title>
        <authorList>
            <person name="Goeker M."/>
        </authorList>
    </citation>
    <scope>NUCLEOTIDE SEQUENCE [LARGE SCALE GENOMIC DNA]</scope>
    <source>
        <strain evidence="2 3">DSM 45169</strain>
    </source>
</reference>
<keyword evidence="3" id="KW-1185">Reference proteome</keyword>
<accession>A0A2T4YYX5</accession>
<sequence length="53" mass="5719">MAIVMIAAVGFISYLLLGKRVTSCLFQTVGLFALFVFGILLWGVLTFGKTPPP</sequence>
<proteinExistence type="predicted"/>
<dbReference type="RefSeq" id="WP_170105714.1">
    <property type="nucleotide sequence ID" value="NZ_PZZP01000006.1"/>
</dbReference>
<organism evidence="2 3">
    <name type="scientific">Desmospora activa DSM 45169</name>
    <dbReference type="NCBI Taxonomy" id="1121389"/>
    <lineage>
        <taxon>Bacteria</taxon>
        <taxon>Bacillati</taxon>
        <taxon>Bacillota</taxon>
        <taxon>Bacilli</taxon>
        <taxon>Bacillales</taxon>
        <taxon>Thermoactinomycetaceae</taxon>
        <taxon>Desmospora</taxon>
    </lineage>
</organism>
<keyword evidence="1" id="KW-1133">Transmembrane helix</keyword>
<keyword evidence="1" id="KW-0472">Membrane</keyword>